<dbReference type="EMBL" id="JBHUOG010000001">
    <property type="protein sequence ID" value="MFD2793318.1"/>
    <property type="molecule type" value="Genomic_DNA"/>
</dbReference>
<proteinExistence type="predicted"/>
<gene>
    <name evidence="1" type="ORF">ACFS27_07125</name>
</gene>
<protein>
    <recommendedName>
        <fullName evidence="3">Ribbon-helix-helix CopG family protein</fullName>
    </recommendedName>
</protein>
<name>A0ABW5VNP3_9MICO</name>
<dbReference type="RefSeq" id="WP_377181384.1">
    <property type="nucleotide sequence ID" value="NZ_JBHUOG010000001.1"/>
</dbReference>
<sequence length="71" mass="8259">MMKTSIYLDEQRKANLVRIGELTGRSQADLIREGIDQVIHDHLRTRPKMKGRLRQHGLTQRVDELMDGFGE</sequence>
<accession>A0ABW5VNP3</accession>
<dbReference type="Proteomes" id="UP001597479">
    <property type="component" value="Unassembled WGS sequence"/>
</dbReference>
<keyword evidence="2" id="KW-1185">Reference proteome</keyword>
<evidence type="ECO:0000313" key="2">
    <source>
        <dbReference type="Proteomes" id="UP001597479"/>
    </source>
</evidence>
<comment type="caution">
    <text evidence="1">The sequence shown here is derived from an EMBL/GenBank/DDBJ whole genome shotgun (WGS) entry which is preliminary data.</text>
</comment>
<evidence type="ECO:0000313" key="1">
    <source>
        <dbReference type="EMBL" id="MFD2793318.1"/>
    </source>
</evidence>
<organism evidence="1 2">
    <name type="scientific">Promicromonospora vindobonensis</name>
    <dbReference type="NCBI Taxonomy" id="195748"/>
    <lineage>
        <taxon>Bacteria</taxon>
        <taxon>Bacillati</taxon>
        <taxon>Actinomycetota</taxon>
        <taxon>Actinomycetes</taxon>
        <taxon>Micrococcales</taxon>
        <taxon>Promicromonosporaceae</taxon>
        <taxon>Promicromonospora</taxon>
    </lineage>
</organism>
<reference evidence="2" key="1">
    <citation type="journal article" date="2019" name="Int. J. Syst. Evol. Microbiol.">
        <title>The Global Catalogue of Microorganisms (GCM) 10K type strain sequencing project: providing services to taxonomists for standard genome sequencing and annotation.</title>
        <authorList>
            <consortium name="The Broad Institute Genomics Platform"/>
            <consortium name="The Broad Institute Genome Sequencing Center for Infectious Disease"/>
            <person name="Wu L."/>
            <person name="Ma J."/>
        </authorList>
    </citation>
    <scope>NUCLEOTIDE SEQUENCE [LARGE SCALE GENOMIC DNA]</scope>
    <source>
        <strain evidence="2">CCM 7044</strain>
    </source>
</reference>
<evidence type="ECO:0008006" key="3">
    <source>
        <dbReference type="Google" id="ProtNLM"/>
    </source>
</evidence>